<dbReference type="PANTHER" id="PTHR43466:SF1">
    <property type="entry name" value="2-OXO-4-HYDROXY-4-CARBOXY-5-UREIDOIMIDAZOLINE DECARBOXYLASE-RELATED"/>
    <property type="match status" value="1"/>
</dbReference>
<comment type="catalytic activity">
    <reaction evidence="1">
        <text>5-hydroxy-2-oxo-4-ureido-2,5-dihydro-1H-imidazole-5-carboxylate + H(+) = (S)-allantoin + CO2</text>
        <dbReference type="Rhea" id="RHEA:26301"/>
        <dbReference type="ChEBI" id="CHEBI:15378"/>
        <dbReference type="ChEBI" id="CHEBI:15678"/>
        <dbReference type="ChEBI" id="CHEBI:16526"/>
        <dbReference type="ChEBI" id="CHEBI:58639"/>
        <dbReference type="EC" id="4.1.1.97"/>
    </reaction>
</comment>
<keyword evidence="6" id="KW-0456">Lyase</keyword>
<keyword evidence="4" id="KW-0659">Purine metabolism</keyword>
<dbReference type="InParanoid" id="C3Y217"/>
<reference evidence="8" key="1">
    <citation type="journal article" date="2008" name="Nature">
        <title>The amphioxus genome and the evolution of the chordate karyotype.</title>
        <authorList>
            <consortium name="US DOE Joint Genome Institute (JGI-PGF)"/>
            <person name="Putnam N.H."/>
            <person name="Butts T."/>
            <person name="Ferrier D.E.K."/>
            <person name="Furlong R.F."/>
            <person name="Hellsten U."/>
            <person name="Kawashima T."/>
            <person name="Robinson-Rechavi M."/>
            <person name="Shoguchi E."/>
            <person name="Terry A."/>
            <person name="Yu J.-K."/>
            <person name="Benito-Gutierrez E.L."/>
            <person name="Dubchak I."/>
            <person name="Garcia-Fernandez J."/>
            <person name="Gibson-Brown J.J."/>
            <person name="Grigoriev I.V."/>
            <person name="Horton A.C."/>
            <person name="de Jong P.J."/>
            <person name="Jurka J."/>
            <person name="Kapitonov V.V."/>
            <person name="Kohara Y."/>
            <person name="Kuroki Y."/>
            <person name="Lindquist E."/>
            <person name="Lucas S."/>
            <person name="Osoegawa K."/>
            <person name="Pennacchio L.A."/>
            <person name="Salamov A.A."/>
            <person name="Satou Y."/>
            <person name="Sauka-Spengler T."/>
            <person name="Schmutz J."/>
            <person name="Shin-I T."/>
            <person name="Toyoda A."/>
            <person name="Bronner-Fraser M."/>
            <person name="Fujiyama A."/>
            <person name="Holland L.Z."/>
            <person name="Holland P.W.H."/>
            <person name="Satoh N."/>
            <person name="Rokhsar D.S."/>
        </authorList>
    </citation>
    <scope>NUCLEOTIDE SEQUENCE [LARGE SCALE GENOMIC DNA]</scope>
    <source>
        <strain evidence="8">S238N-H82</strain>
        <tissue evidence="8">Testes</tissue>
    </source>
</reference>
<evidence type="ECO:0000256" key="6">
    <source>
        <dbReference type="ARBA" id="ARBA00023239"/>
    </source>
</evidence>
<dbReference type="Gene3D" id="1.10.3330.10">
    <property type="entry name" value="Oxo-4-hydroxy-4-carboxy-5-ureidoimidazoline decarboxylase"/>
    <property type="match status" value="1"/>
</dbReference>
<comment type="pathway">
    <text evidence="2">Purine metabolism; urate degradation; (S)-allantoin from urate: step 3/3.</text>
</comment>
<evidence type="ECO:0000256" key="5">
    <source>
        <dbReference type="ARBA" id="ARBA00022793"/>
    </source>
</evidence>
<evidence type="ECO:0000256" key="1">
    <source>
        <dbReference type="ARBA" id="ARBA00001163"/>
    </source>
</evidence>
<evidence type="ECO:0000256" key="3">
    <source>
        <dbReference type="ARBA" id="ARBA00012257"/>
    </source>
</evidence>
<keyword evidence="5" id="KW-0210">Decarboxylase</keyword>
<dbReference type="EC" id="4.1.1.97" evidence="3"/>
<accession>C3Y217</accession>
<evidence type="ECO:0000313" key="8">
    <source>
        <dbReference type="EMBL" id="EEN65907.1"/>
    </source>
</evidence>
<feature type="domain" description="Oxo-4-hydroxy-4-carboxy-5-ureidoimidazoline decarboxylase" evidence="7">
    <location>
        <begin position="38"/>
        <end position="124"/>
    </location>
</feature>
<dbReference type="InterPro" id="IPR036778">
    <property type="entry name" value="OHCU_decarboxylase_sf"/>
</dbReference>
<dbReference type="EMBL" id="GG666480">
    <property type="protein sequence ID" value="EEN65907.1"/>
    <property type="molecule type" value="Genomic_DNA"/>
</dbReference>
<dbReference type="InterPro" id="IPR018020">
    <property type="entry name" value="OHCU_decarboxylase"/>
</dbReference>
<dbReference type="GO" id="GO:0051997">
    <property type="term" value="F:2-oxo-4-hydroxy-4-carboxy-5-ureidoimidazoline decarboxylase activity"/>
    <property type="evidence" value="ECO:0007669"/>
    <property type="project" value="UniProtKB-EC"/>
</dbReference>
<evidence type="ECO:0000256" key="2">
    <source>
        <dbReference type="ARBA" id="ARBA00004754"/>
    </source>
</evidence>
<proteinExistence type="predicted"/>
<evidence type="ECO:0000259" key="7">
    <source>
        <dbReference type="Pfam" id="PF09349"/>
    </source>
</evidence>
<dbReference type="Pfam" id="PF09349">
    <property type="entry name" value="OHCU_decarbox"/>
    <property type="match status" value="1"/>
</dbReference>
<dbReference type="GO" id="GO:0006144">
    <property type="term" value="P:purine nucleobase metabolic process"/>
    <property type="evidence" value="ECO:0007669"/>
    <property type="project" value="UniProtKB-KW"/>
</dbReference>
<sequence>MQPSYSSGGLYGGETVPVGTVKKAYFAVFPTWRELSSLAREGRLSLESTGEQRAAGLLDLTTEEQTTRLNSQYRRKFGVPFVLCARLNKKDAVLKGLKTRINSSKEEEIKTGIEEAKKICWLRLVDVLQREQVDHV</sequence>
<protein>
    <recommendedName>
        <fullName evidence="3">2-oxo-4-hydroxy-4-carboxy-5-ureidoimidazoline decarboxylase</fullName>
        <ecNumber evidence="3">4.1.1.97</ecNumber>
    </recommendedName>
</protein>
<name>C3Y217_BRAFL</name>
<dbReference type="PANTHER" id="PTHR43466">
    <property type="entry name" value="2-OXO-4-HYDROXY-4-CARBOXY-5-UREIDOIMIDAZOLINE DECARBOXYLASE-RELATED"/>
    <property type="match status" value="1"/>
</dbReference>
<evidence type="ECO:0000256" key="4">
    <source>
        <dbReference type="ARBA" id="ARBA00022631"/>
    </source>
</evidence>
<gene>
    <name evidence="8" type="ORF">BRAFLDRAFT_90720</name>
</gene>
<dbReference type="AlphaFoldDB" id="C3Y217"/>
<organism>
    <name type="scientific">Branchiostoma floridae</name>
    <name type="common">Florida lancelet</name>
    <name type="synonym">Amphioxus</name>
    <dbReference type="NCBI Taxonomy" id="7739"/>
    <lineage>
        <taxon>Eukaryota</taxon>
        <taxon>Metazoa</taxon>
        <taxon>Chordata</taxon>
        <taxon>Cephalochordata</taxon>
        <taxon>Leptocardii</taxon>
        <taxon>Amphioxiformes</taxon>
        <taxon>Branchiostomatidae</taxon>
        <taxon>Branchiostoma</taxon>
    </lineage>
</organism>
<dbReference type="SUPFAM" id="SSF158694">
    <property type="entry name" value="UraD-Like"/>
    <property type="match status" value="1"/>
</dbReference>